<comment type="caution">
    <text evidence="3">The sequence shown here is derived from an EMBL/GenBank/DDBJ whole genome shotgun (WGS) entry which is preliminary data.</text>
</comment>
<feature type="compositionally biased region" description="Low complexity" evidence="1">
    <location>
        <begin position="792"/>
        <end position="801"/>
    </location>
</feature>
<evidence type="ECO:0000313" key="3">
    <source>
        <dbReference type="EMBL" id="PIL22327.1"/>
    </source>
</evidence>
<evidence type="ECO:0000259" key="2">
    <source>
        <dbReference type="PROSITE" id="PS50011"/>
    </source>
</evidence>
<dbReference type="PANTHER" id="PTHR38248:SF2">
    <property type="entry name" value="FUNK1 11"/>
    <property type="match status" value="1"/>
</dbReference>
<keyword evidence="4" id="KW-1185">Reference proteome</keyword>
<evidence type="ECO:0000313" key="4">
    <source>
        <dbReference type="Proteomes" id="UP000230002"/>
    </source>
</evidence>
<accession>A0A2G8RLC6</accession>
<dbReference type="Pfam" id="PF17667">
    <property type="entry name" value="Pkinase_fungal"/>
    <property type="match status" value="1"/>
</dbReference>
<dbReference type="InterPro" id="IPR040976">
    <property type="entry name" value="Pkinase_fungal"/>
</dbReference>
<feature type="region of interest" description="Disordered" evidence="1">
    <location>
        <begin position="719"/>
        <end position="871"/>
    </location>
</feature>
<feature type="domain" description="Protein kinase" evidence="2">
    <location>
        <begin position="315"/>
        <end position="681"/>
    </location>
</feature>
<dbReference type="SUPFAM" id="SSF56112">
    <property type="entry name" value="Protein kinase-like (PK-like)"/>
    <property type="match status" value="2"/>
</dbReference>
<dbReference type="STRING" id="1077348.A0A2G8RLC6"/>
<organism evidence="3 4">
    <name type="scientific">Ganoderma sinense ZZ0214-1</name>
    <dbReference type="NCBI Taxonomy" id="1077348"/>
    <lineage>
        <taxon>Eukaryota</taxon>
        <taxon>Fungi</taxon>
        <taxon>Dikarya</taxon>
        <taxon>Basidiomycota</taxon>
        <taxon>Agaricomycotina</taxon>
        <taxon>Agaricomycetes</taxon>
        <taxon>Polyporales</taxon>
        <taxon>Polyporaceae</taxon>
        <taxon>Ganoderma</taxon>
    </lineage>
</organism>
<proteinExistence type="predicted"/>
<gene>
    <name evidence="3" type="ORF">GSI_15015</name>
</gene>
<reference evidence="3 4" key="1">
    <citation type="journal article" date="2015" name="Sci. Rep.">
        <title>Chromosome-level genome map provides insights into diverse defense mechanisms in the medicinal fungus Ganoderma sinense.</title>
        <authorList>
            <person name="Zhu Y."/>
            <person name="Xu J."/>
            <person name="Sun C."/>
            <person name="Zhou S."/>
            <person name="Xu H."/>
            <person name="Nelson D.R."/>
            <person name="Qian J."/>
            <person name="Song J."/>
            <person name="Luo H."/>
            <person name="Xiang L."/>
            <person name="Li Y."/>
            <person name="Xu Z."/>
            <person name="Ji A."/>
            <person name="Wang L."/>
            <person name="Lu S."/>
            <person name="Hayward A."/>
            <person name="Sun W."/>
            <person name="Li X."/>
            <person name="Schwartz D.C."/>
            <person name="Wang Y."/>
            <person name="Chen S."/>
        </authorList>
    </citation>
    <scope>NUCLEOTIDE SEQUENCE [LARGE SCALE GENOMIC DNA]</scope>
    <source>
        <strain evidence="3 4">ZZ0214-1</strain>
    </source>
</reference>
<dbReference type="GO" id="GO:0004672">
    <property type="term" value="F:protein kinase activity"/>
    <property type="evidence" value="ECO:0007669"/>
    <property type="project" value="InterPro"/>
</dbReference>
<dbReference type="InterPro" id="IPR011009">
    <property type="entry name" value="Kinase-like_dom_sf"/>
</dbReference>
<feature type="compositionally biased region" description="Basic and acidic residues" evidence="1">
    <location>
        <begin position="48"/>
        <end position="62"/>
    </location>
</feature>
<protein>
    <recommendedName>
        <fullName evidence="2">Protein kinase domain-containing protein</fullName>
    </recommendedName>
</protein>
<evidence type="ECO:0000256" key="1">
    <source>
        <dbReference type="SAM" id="MobiDB-lite"/>
    </source>
</evidence>
<name>A0A2G8RLC6_9APHY</name>
<dbReference type="Gene3D" id="1.10.510.10">
    <property type="entry name" value="Transferase(Phosphotransferase) domain 1"/>
    <property type="match status" value="1"/>
</dbReference>
<sequence>MNQGRCPGFTFCITSEAADNSGPLGLTGSCKPDLCCYANEHLGKVKDYTKSEPKQKKKKVEDGLGGDRSGRVRDGGADSERELEGSRTPRQQLEAAAFDAAASPSESSSLGPQPVPMKRTHMGYAALVIEVKQSPLHDVFCDPRAKDNRAEFHFVTESTDVKVVKRLGQQVAYAGEICKRQHRHFCFTISICSHYARFIRWDRAGAIVSERFSVRAQPELLCDFLWRFACASPAQRGYDLTVEPATGDQAKAFESAIEAHIRSQGGPTRQPSYDLQDAVQEHYEKESVTVIHLPSSPSSPLDHELVGHYLLVSRPIVIPLSVAGRGTRVYWAVDSRTNHVCLLKDTWRYDAPGEPDASEREGDILDDLGAVTTNVPPVMYHEDVLRSIVITDNPWPEETDPLTVQHTVGDIQTTLTQDFLEQSWVCRANLTLDRQRRFIIKRTHYRLVLGVAGYPLLRFKDSNELLHATYDALEALKTAFEYGKRLHRDITPGNIILYNDPKQIPGITSTSDQLKPRKGYLIDWELSRRCDSELKASYIGDQSSAVSATWQFLSAAIAKHYVRKDGTTRQRHTIGDDIESMIYVVLYCALIWLPLKDPVPQDVQNVLHMFDYWTPWKDGAIRGGQLKSTNLEDQSYTSSLEWTVPTIQRWLTEALNQLVARRAKRSMSKRRTIAKGFHAWWGKFLVDWGGQNAERSDNTRVKVLRSVFTSTTPAAVMDNIAHQSTISGPGNSCKRPREDDDVRSDEEGGPSSSKRRRIRWRDVVSGGGQVLPWSTSWRAPKNESMDTMQGASSWSSKRSSSVFRDGESMETEGGIGDEQWADGAEGYESDPALEADDEEGSIAGSPPGEREEEDGEKSKFQTQKGRAGPGK</sequence>
<feature type="compositionally biased region" description="Low complexity" evidence="1">
    <location>
        <begin position="95"/>
        <end position="109"/>
    </location>
</feature>
<dbReference type="InterPro" id="IPR000719">
    <property type="entry name" value="Prot_kinase_dom"/>
</dbReference>
<dbReference type="EMBL" id="AYKW01000069">
    <property type="protein sequence ID" value="PIL22327.1"/>
    <property type="molecule type" value="Genomic_DNA"/>
</dbReference>
<dbReference type="PROSITE" id="PS51257">
    <property type="entry name" value="PROKAR_LIPOPROTEIN"/>
    <property type="match status" value="1"/>
</dbReference>
<dbReference type="Proteomes" id="UP000230002">
    <property type="component" value="Unassembled WGS sequence"/>
</dbReference>
<feature type="compositionally biased region" description="Acidic residues" evidence="1">
    <location>
        <begin position="825"/>
        <end position="840"/>
    </location>
</feature>
<dbReference type="OrthoDB" id="2742759at2759"/>
<dbReference type="PANTHER" id="PTHR38248">
    <property type="entry name" value="FUNK1 6"/>
    <property type="match status" value="1"/>
</dbReference>
<feature type="region of interest" description="Disordered" evidence="1">
    <location>
        <begin position="48"/>
        <end position="116"/>
    </location>
</feature>
<feature type="compositionally biased region" description="Basic and acidic residues" evidence="1">
    <location>
        <begin position="68"/>
        <end position="87"/>
    </location>
</feature>
<dbReference type="AlphaFoldDB" id="A0A2G8RLC6"/>
<dbReference type="GO" id="GO:0005524">
    <property type="term" value="F:ATP binding"/>
    <property type="evidence" value="ECO:0007669"/>
    <property type="project" value="InterPro"/>
</dbReference>
<dbReference type="PROSITE" id="PS50011">
    <property type="entry name" value="PROTEIN_KINASE_DOM"/>
    <property type="match status" value="1"/>
</dbReference>
<feature type="compositionally biased region" description="Polar residues" evidence="1">
    <location>
        <begin position="721"/>
        <end position="730"/>
    </location>
</feature>